<dbReference type="Gene3D" id="2.60.40.10">
    <property type="entry name" value="Immunoglobulins"/>
    <property type="match status" value="3"/>
</dbReference>
<accession>A0AAX2H0D2</accession>
<evidence type="ECO:0000313" key="4">
    <source>
        <dbReference type="Proteomes" id="UP000065822"/>
    </source>
</evidence>
<proteinExistence type="predicted"/>
<dbReference type="Proteomes" id="UP000215539">
    <property type="component" value="Chromosome 1"/>
</dbReference>
<name>A0AAX2H0D2_9FLAO</name>
<evidence type="ECO:0000313" key="3">
    <source>
        <dbReference type="EMBL" id="SNV15494.1"/>
    </source>
</evidence>
<dbReference type="EMBL" id="LT906449">
    <property type="protein sequence ID" value="SNV15494.1"/>
    <property type="molecule type" value="Genomic_DNA"/>
</dbReference>
<dbReference type="Pfam" id="PF13585">
    <property type="entry name" value="CHU_C"/>
    <property type="match status" value="1"/>
</dbReference>
<keyword evidence="4" id="KW-1185">Reference proteome</keyword>
<dbReference type="AlphaFoldDB" id="A0AAX2H0D2"/>
<dbReference type="RefSeq" id="WP_066430874.1">
    <property type="nucleotide sequence ID" value="NZ_CP014227.1"/>
</dbReference>
<feature type="chain" id="PRO_5043881050" evidence="1">
    <location>
        <begin position="26"/>
        <end position="1049"/>
    </location>
</feature>
<dbReference type="InterPro" id="IPR013783">
    <property type="entry name" value="Ig-like_fold"/>
</dbReference>
<dbReference type="KEGG" id="chg:AXF12_10320"/>
<reference evidence="3 5" key="2">
    <citation type="submission" date="2017-06" db="EMBL/GenBank/DDBJ databases">
        <authorList>
            <consortium name="Pathogen Informatics"/>
        </authorList>
    </citation>
    <scope>NUCLEOTIDE SEQUENCE [LARGE SCALE GENOMIC DNA]</scope>
    <source>
        <strain evidence="3 5">NCTC12947</strain>
    </source>
</reference>
<gene>
    <name evidence="2" type="ORF">AXF12_10320</name>
    <name evidence="3" type="ORF">SAMEA44541418_02092</name>
</gene>
<evidence type="ECO:0000313" key="5">
    <source>
        <dbReference type="Proteomes" id="UP000215539"/>
    </source>
</evidence>
<organism evidence="3 5">
    <name type="scientific">Capnocytophaga haemolytica</name>
    <dbReference type="NCBI Taxonomy" id="45243"/>
    <lineage>
        <taxon>Bacteria</taxon>
        <taxon>Pseudomonadati</taxon>
        <taxon>Bacteroidota</taxon>
        <taxon>Flavobacteriia</taxon>
        <taxon>Flavobacteriales</taxon>
        <taxon>Flavobacteriaceae</taxon>
        <taxon>Capnocytophaga</taxon>
    </lineage>
</organism>
<evidence type="ECO:0000313" key="2">
    <source>
        <dbReference type="EMBL" id="AMD85871.1"/>
    </source>
</evidence>
<dbReference type="EMBL" id="CP014227">
    <property type="protein sequence ID" value="AMD85871.1"/>
    <property type="molecule type" value="Genomic_DNA"/>
</dbReference>
<evidence type="ECO:0000256" key="1">
    <source>
        <dbReference type="SAM" id="SignalP"/>
    </source>
</evidence>
<feature type="signal peptide" evidence="1">
    <location>
        <begin position="1"/>
        <end position="25"/>
    </location>
</feature>
<dbReference type="InterPro" id="IPR036179">
    <property type="entry name" value="Ig-like_dom_sf"/>
</dbReference>
<dbReference type="Proteomes" id="UP000065822">
    <property type="component" value="Chromosome"/>
</dbReference>
<dbReference type="SUPFAM" id="SSF48726">
    <property type="entry name" value="Immunoglobulin"/>
    <property type="match status" value="2"/>
</dbReference>
<sequence>MKVKLVFNRLVLLFLMLFTNMMVQAQTQGFATATRPFNFACARSDFNSFNIKFRWQPPWPEATNKFYVELSNANGSFANPVVLKEITNQNIAPEVSVNISFPANTSGKKYRIRVRSTNPAKEIIVKDAGGGEEFEAYYASVTSPLVLNGRVANVSLCPGHSKELAAQPSTAGAYRWYKDNVLIAGATTSKYTVSAAGTYYVEVEYGRCSGSYTTRSNNVVVTVGGASTVNLSASATEICSSESFTLTANLSDPSYKYTWLRNGTKIGETTGQNTYTVSAPNNAAGKYSVEIDTGSGGSCTSRSNEVEIKHKDGFTASIKSDSGDVIMPGKQKTLTAETTAQTPTYKWFKDGTEITGATAATYQATAAGKYKVEVSQSGSCAGSATAEYEIKAPSSFKVSAKMKTAYQHCTYDKITLTVDKIVATAGASELTIDPADYSSFTFQWQYNGGSGSTFTDVAGATTEDLERTSATQNGLYRLKVGATGFPAIPESNELDLQLVNTDALKINGGAANLEFCDDTVTLTVTTGATPAATYTWYKDNVKVAQGMGMTSYNTNASGVYYVAAGSSGSGCPATSNLLVVLKRAVSAEFNPAVNTKEIFFPTKATSLAVSYRMATPTIEWKKDGNVLTGETSAQLNITSAGIYQVKLTDTGDCAGKSIELGPVYYEEINKIAEVKMKTLPSTDCETRQQTTLELQKIVVELTSGDKVEVNKSDFQYFTLQWTKDGNDIAGATSRQLVVPRAGNADAAQYAINVKYGTLVKTSTPKTISFEPIPDFEVSTPEGTKGTVYLCEGGTLTLTVAPTSFDPEASAADSYSYQWYEVTSSNYTNDTPVGNETYSLVVTKTAEYYLEINNGGCPKRAHIKVAKYVAGGLKIRIVSATASVTIHQSSSQRERTLQLKVGQKLEALGGNKFVWVKQSDNSMKYGSILEITSEDMAGSYVLKEDSCPSAGTNELPFEIKIYTVDKLPNIVTPNGDGINDTWEIPEKYISPNIKVTIYSPEGKEVLSTTNYQNNWPNENTFKDLGNRALIYIYTIKGGDADEKGTITILR</sequence>
<reference evidence="2 4" key="1">
    <citation type="submission" date="2016-02" db="EMBL/GenBank/DDBJ databases">
        <authorList>
            <person name="Holder M.E."/>
            <person name="Ajami N.J."/>
            <person name="Petrosino J.F."/>
        </authorList>
    </citation>
    <scope>NUCLEOTIDE SEQUENCE [LARGE SCALE GENOMIC DNA]</scope>
    <source>
        <strain evidence="2 4">CCUG 32990</strain>
    </source>
</reference>
<keyword evidence="1" id="KW-0732">Signal</keyword>
<protein>
    <submittedName>
        <fullName evidence="3">Gliding motility-associated C-terminal domain</fullName>
    </submittedName>
</protein>